<sequence>MTPATTIRELFAQLSAKLNLTWYSNGEERAIQAEGDAPLVGPLNLARPQPIQVIGPPERHLLESLGSKGYRHYLELLFASRPAALIFTDGLVPTDACRTLAADSNTPTIYTSEPDAQVIQRLLAHLQPSFQPAQPSHAEPKNIHGVFIEVLGKGVLLSGDASIGKSELALALISRGHRLIADDITEFTRINAHTLQGRCPPVLQDFLEVRGLGLLNVRAMFGNSAVKPVKNLHLIIDLQQMNEQELSHLDRLEGSHSTQRLLGVEIPQTTLPVAAGRNLAILAETAVRQHLLRVTGYDAAAEFSERQRGYIEANQQSSTSPHEKG</sequence>
<dbReference type="EMBL" id="LDXT01000095">
    <property type="protein sequence ID" value="KRT53726.1"/>
    <property type="molecule type" value="Genomic_DNA"/>
</dbReference>
<evidence type="ECO:0000259" key="14">
    <source>
        <dbReference type="Pfam" id="PF02603"/>
    </source>
</evidence>
<feature type="domain" description="HPr kinase/phosphorylase C-terminal" evidence="15">
    <location>
        <begin position="138"/>
        <end position="307"/>
    </location>
</feature>
<evidence type="ECO:0000256" key="7">
    <source>
        <dbReference type="ARBA" id="ARBA00022723"/>
    </source>
</evidence>
<evidence type="ECO:0000256" key="1">
    <source>
        <dbReference type="ARBA" id="ARBA00001120"/>
    </source>
</evidence>
<protein>
    <submittedName>
        <fullName evidence="17">Hpr(Ser) kinase/phosphatase</fullName>
    </submittedName>
</protein>
<dbReference type="RefSeq" id="WP_057955483.1">
    <property type="nucleotide sequence ID" value="NZ_KQ556882.1"/>
</dbReference>
<dbReference type="FunFam" id="3.40.50.300:FF:000174">
    <property type="entry name" value="HPr kinase/phosphorylase"/>
    <property type="match status" value="1"/>
</dbReference>
<comment type="subunit">
    <text evidence="4">Homohexamer.</text>
</comment>
<dbReference type="GO" id="GO:0005524">
    <property type="term" value="F:ATP binding"/>
    <property type="evidence" value="ECO:0007669"/>
    <property type="project" value="UniProtKB-KW"/>
</dbReference>
<evidence type="ECO:0000256" key="10">
    <source>
        <dbReference type="ARBA" id="ARBA00022840"/>
    </source>
</evidence>
<evidence type="ECO:0000259" key="15">
    <source>
        <dbReference type="Pfam" id="PF07475"/>
    </source>
</evidence>
<evidence type="ECO:0000313" key="19">
    <source>
        <dbReference type="Proteomes" id="UP000051634"/>
    </source>
</evidence>
<dbReference type="PANTHER" id="PTHR30305:SF1">
    <property type="entry name" value="HPR KINASE_PHOSPHORYLASE"/>
    <property type="match status" value="1"/>
</dbReference>
<evidence type="ECO:0000256" key="8">
    <source>
        <dbReference type="ARBA" id="ARBA00022741"/>
    </source>
</evidence>
<dbReference type="OrthoDB" id="9778803at2"/>
<dbReference type="EMBL" id="LMXI01000419">
    <property type="protein sequence ID" value="KRT58105.1"/>
    <property type="molecule type" value="Genomic_DNA"/>
</dbReference>
<dbReference type="Proteomes" id="UP000051634">
    <property type="component" value="Unassembled WGS sequence"/>
</dbReference>
<evidence type="ECO:0000256" key="4">
    <source>
        <dbReference type="ARBA" id="ARBA00011643"/>
    </source>
</evidence>
<comment type="catalytic activity">
    <reaction evidence="13">
        <text>[HPr protein]-O-phospho-L-serine + phosphate + H(+) = [HPr protein]-L-serine + diphosphate</text>
        <dbReference type="Rhea" id="RHEA:46604"/>
        <dbReference type="Rhea" id="RHEA-COMP:11602"/>
        <dbReference type="Rhea" id="RHEA-COMP:11603"/>
        <dbReference type="ChEBI" id="CHEBI:15378"/>
        <dbReference type="ChEBI" id="CHEBI:29999"/>
        <dbReference type="ChEBI" id="CHEBI:33019"/>
        <dbReference type="ChEBI" id="CHEBI:43474"/>
        <dbReference type="ChEBI" id="CHEBI:83421"/>
    </reaction>
</comment>
<dbReference type="STRING" id="54398.Ga0074115_10157"/>
<keyword evidence="5" id="KW-0723">Serine/threonine-protein kinase</keyword>
<dbReference type="GO" id="GO:0046872">
    <property type="term" value="F:metal ion binding"/>
    <property type="evidence" value="ECO:0007669"/>
    <property type="project" value="UniProtKB-KW"/>
</dbReference>
<evidence type="ECO:0000256" key="13">
    <source>
        <dbReference type="ARBA" id="ARBA00047657"/>
    </source>
</evidence>
<keyword evidence="7" id="KW-0479">Metal-binding</keyword>
<dbReference type="SUPFAM" id="SSF53795">
    <property type="entry name" value="PEP carboxykinase-like"/>
    <property type="match status" value="1"/>
</dbReference>
<dbReference type="Gene3D" id="3.40.1390.20">
    <property type="entry name" value="HprK N-terminal domain-like"/>
    <property type="match status" value="1"/>
</dbReference>
<feature type="domain" description="HPr(Ser) kinase/phosphorylase N-terminal" evidence="14">
    <location>
        <begin position="6"/>
        <end position="126"/>
    </location>
</feature>
<keyword evidence="6" id="KW-0808">Transferase</keyword>
<gene>
    <name evidence="16" type="ORF">Ga0074115_10157</name>
    <name evidence="17" type="ORF">Ga0076813_127512</name>
</gene>
<dbReference type="InterPro" id="IPR003755">
    <property type="entry name" value="HPr(Ser)_kin/Pase"/>
</dbReference>
<keyword evidence="12" id="KW-0511">Multifunctional enzyme</keyword>
<evidence type="ECO:0000256" key="12">
    <source>
        <dbReference type="ARBA" id="ARBA00023268"/>
    </source>
</evidence>
<dbReference type="NCBIfam" id="TIGR00679">
    <property type="entry name" value="hpr-ser"/>
    <property type="match status" value="1"/>
</dbReference>
<evidence type="ECO:0000313" key="17">
    <source>
        <dbReference type="EMBL" id="KRT58105.1"/>
    </source>
</evidence>
<comment type="catalytic activity">
    <reaction evidence="1">
        <text>[HPr protein]-L-serine + ATP = [HPr protein]-O-phospho-L-serine + ADP + H(+)</text>
        <dbReference type="Rhea" id="RHEA:46600"/>
        <dbReference type="Rhea" id="RHEA-COMP:11602"/>
        <dbReference type="Rhea" id="RHEA-COMP:11603"/>
        <dbReference type="ChEBI" id="CHEBI:15378"/>
        <dbReference type="ChEBI" id="CHEBI:29999"/>
        <dbReference type="ChEBI" id="CHEBI:30616"/>
        <dbReference type="ChEBI" id="CHEBI:83421"/>
        <dbReference type="ChEBI" id="CHEBI:456216"/>
    </reaction>
</comment>
<dbReference type="InterPro" id="IPR011104">
    <property type="entry name" value="Hpr_kin/Pase_C"/>
</dbReference>
<evidence type="ECO:0000256" key="3">
    <source>
        <dbReference type="ARBA" id="ARBA00006883"/>
    </source>
</evidence>
<dbReference type="InterPro" id="IPR011126">
    <property type="entry name" value="Hpr_kin/Pase_Hpr_N"/>
</dbReference>
<evidence type="ECO:0000313" key="16">
    <source>
        <dbReference type="EMBL" id="KRT53726.1"/>
    </source>
</evidence>
<keyword evidence="19" id="KW-1185">Reference proteome</keyword>
<evidence type="ECO:0000256" key="11">
    <source>
        <dbReference type="ARBA" id="ARBA00022842"/>
    </source>
</evidence>
<dbReference type="InterPro" id="IPR027417">
    <property type="entry name" value="P-loop_NTPase"/>
</dbReference>
<dbReference type="CDD" id="cd01918">
    <property type="entry name" value="HprK_C"/>
    <property type="match status" value="1"/>
</dbReference>
<evidence type="ECO:0000256" key="2">
    <source>
        <dbReference type="ARBA" id="ARBA00001946"/>
    </source>
</evidence>
<dbReference type="GO" id="GO:0004674">
    <property type="term" value="F:protein serine/threonine kinase activity"/>
    <property type="evidence" value="ECO:0007669"/>
    <property type="project" value="UniProtKB-KW"/>
</dbReference>
<organism evidence="17 18">
    <name type="scientific">endosymbiont of Ridgeia piscesae</name>
    <dbReference type="NCBI Taxonomy" id="54398"/>
    <lineage>
        <taxon>Bacteria</taxon>
        <taxon>Pseudomonadati</taxon>
        <taxon>Pseudomonadota</taxon>
        <taxon>Gammaproteobacteria</taxon>
        <taxon>sulfur-oxidizing symbionts</taxon>
    </lineage>
</organism>
<evidence type="ECO:0000256" key="5">
    <source>
        <dbReference type="ARBA" id="ARBA00022527"/>
    </source>
</evidence>
<dbReference type="GO" id="GO:0000155">
    <property type="term" value="F:phosphorelay sensor kinase activity"/>
    <property type="evidence" value="ECO:0007669"/>
    <property type="project" value="InterPro"/>
</dbReference>
<dbReference type="AlphaFoldDB" id="A0A0T5Z5D1"/>
<reference evidence="18 19" key="1">
    <citation type="submission" date="2015-11" db="EMBL/GenBank/DDBJ databases">
        <title>The genome of Candidatus Endoriftia persephone in Ridgeia piscesae and population structure of the North Eastern Pacific vestimentiferan symbionts.</title>
        <authorList>
            <person name="Perez M."/>
            <person name="Juniper K.S."/>
        </authorList>
    </citation>
    <scope>NUCLEOTIDE SEQUENCE [LARGE SCALE GENOMIC DNA]</scope>
    <source>
        <strain evidence="17">Ind10</strain>
        <strain evidence="16">Ind11</strain>
    </source>
</reference>
<dbReference type="GO" id="GO:0006109">
    <property type="term" value="P:regulation of carbohydrate metabolic process"/>
    <property type="evidence" value="ECO:0007669"/>
    <property type="project" value="InterPro"/>
</dbReference>
<dbReference type="InterPro" id="IPR028979">
    <property type="entry name" value="Ser_kin/Pase_Hpr-like_N_sf"/>
</dbReference>
<dbReference type="PATRIC" id="fig|54398.3.peg.59"/>
<accession>A0A0T5Z5D1</accession>
<dbReference type="SUPFAM" id="SSF75138">
    <property type="entry name" value="HprK N-terminal domain-like"/>
    <property type="match status" value="1"/>
</dbReference>
<dbReference type="PANTHER" id="PTHR30305">
    <property type="entry name" value="PROTEIN YJDM-RELATED"/>
    <property type="match status" value="1"/>
</dbReference>
<name>A0A0T5Z5D1_9GAMM</name>
<comment type="caution">
    <text evidence="17">The sequence shown here is derived from an EMBL/GenBank/DDBJ whole genome shotgun (WGS) entry which is preliminary data.</text>
</comment>
<keyword evidence="8" id="KW-0547">Nucleotide-binding</keyword>
<comment type="similarity">
    <text evidence="3">Belongs to the HPrK/P family.</text>
</comment>
<dbReference type="Proteomes" id="UP000051276">
    <property type="component" value="Unassembled WGS sequence"/>
</dbReference>
<keyword evidence="10" id="KW-0067">ATP-binding</keyword>
<keyword evidence="11" id="KW-0460">Magnesium</keyword>
<evidence type="ECO:0000256" key="6">
    <source>
        <dbReference type="ARBA" id="ARBA00022679"/>
    </source>
</evidence>
<comment type="cofactor">
    <cofactor evidence="2">
        <name>Mg(2+)</name>
        <dbReference type="ChEBI" id="CHEBI:18420"/>
    </cofactor>
</comment>
<dbReference type="Gene3D" id="3.40.50.300">
    <property type="entry name" value="P-loop containing nucleotide triphosphate hydrolases"/>
    <property type="match status" value="1"/>
</dbReference>
<evidence type="ECO:0000313" key="18">
    <source>
        <dbReference type="Proteomes" id="UP000051276"/>
    </source>
</evidence>
<keyword evidence="9 17" id="KW-0418">Kinase</keyword>
<dbReference type="Pfam" id="PF02603">
    <property type="entry name" value="Hpr_kinase_N"/>
    <property type="match status" value="1"/>
</dbReference>
<dbReference type="Pfam" id="PF07475">
    <property type="entry name" value="Hpr_kinase_C"/>
    <property type="match status" value="1"/>
</dbReference>
<evidence type="ECO:0000256" key="9">
    <source>
        <dbReference type="ARBA" id="ARBA00022777"/>
    </source>
</evidence>
<proteinExistence type="inferred from homology"/>